<accession>A0AAN0T2S4</accession>
<keyword evidence="3" id="KW-1185">Reference proteome</keyword>
<reference evidence="3" key="1">
    <citation type="submission" date="2015-01" db="EMBL/GenBank/DDBJ databases">
        <title>Comparative genome analysis of Bacillus coagulans HM-08, Clostridium butyricum HM-68, Bacillus subtilis HM-66 and Bacillus paralicheniformis BL-09.</title>
        <authorList>
            <person name="Zhang H."/>
        </authorList>
    </citation>
    <scope>NUCLEOTIDE SEQUENCE [LARGE SCALE GENOMIC DNA]</scope>
    <source>
        <strain evidence="3">HM-08</strain>
    </source>
</reference>
<feature type="region of interest" description="Disordered" evidence="1">
    <location>
        <begin position="18"/>
        <end position="40"/>
    </location>
</feature>
<proteinExistence type="predicted"/>
<sequence>MAVEAAAARVFCGLSEAQPGQGKMAPPLKEYHSYTPYTNN</sequence>
<organism evidence="2 3">
    <name type="scientific">Heyndrickxia coagulans</name>
    <name type="common">Weizmannia coagulans</name>
    <dbReference type="NCBI Taxonomy" id="1398"/>
    <lineage>
        <taxon>Bacteria</taxon>
        <taxon>Bacillati</taxon>
        <taxon>Bacillota</taxon>
        <taxon>Bacilli</taxon>
        <taxon>Bacillales</taxon>
        <taxon>Bacillaceae</taxon>
        <taxon>Heyndrickxia</taxon>
    </lineage>
</organism>
<name>A0AAN0T2S4_HEYCO</name>
<evidence type="ECO:0000256" key="1">
    <source>
        <dbReference type="SAM" id="MobiDB-lite"/>
    </source>
</evidence>
<evidence type="ECO:0000313" key="3">
    <source>
        <dbReference type="Proteomes" id="UP000032024"/>
    </source>
</evidence>
<dbReference type="Proteomes" id="UP000032024">
    <property type="component" value="Chromosome"/>
</dbReference>
<evidence type="ECO:0000313" key="2">
    <source>
        <dbReference type="EMBL" id="AJO21687.1"/>
    </source>
</evidence>
<dbReference type="EMBL" id="CP010525">
    <property type="protein sequence ID" value="AJO21687.1"/>
    <property type="molecule type" value="Genomic_DNA"/>
</dbReference>
<gene>
    <name evidence="2" type="ORF">SB48_HM08orf01372</name>
</gene>
<dbReference type="AlphaFoldDB" id="A0AAN0T2S4"/>
<protein>
    <submittedName>
        <fullName evidence="2">Uncharacterized protein</fullName>
    </submittedName>
</protein>